<feature type="region of interest" description="Disordered" evidence="3">
    <location>
        <begin position="539"/>
        <end position="711"/>
    </location>
</feature>
<feature type="compositionally biased region" description="Low complexity" evidence="3">
    <location>
        <begin position="664"/>
        <end position="675"/>
    </location>
</feature>
<feature type="compositionally biased region" description="Pro residues" evidence="3">
    <location>
        <begin position="568"/>
        <end position="581"/>
    </location>
</feature>
<feature type="region of interest" description="Disordered" evidence="3">
    <location>
        <begin position="302"/>
        <end position="327"/>
    </location>
</feature>
<feature type="compositionally biased region" description="Pro residues" evidence="3">
    <location>
        <begin position="454"/>
        <end position="475"/>
    </location>
</feature>
<dbReference type="GO" id="GO:0005634">
    <property type="term" value="C:nucleus"/>
    <property type="evidence" value="ECO:0007669"/>
    <property type="project" value="UniProtKB-SubCell"/>
</dbReference>
<dbReference type="STRING" id="5627.A0A1C7LTA6"/>
<reference evidence="5 6" key="1">
    <citation type="submission" date="2016-03" db="EMBL/GenBank/DDBJ databases">
        <title>Whole genome sequencing of Grifola frondosa 9006-11.</title>
        <authorList>
            <person name="Min B."/>
            <person name="Park H."/>
            <person name="Kim J.-G."/>
            <person name="Cho H."/>
            <person name="Oh Y.-L."/>
            <person name="Kong W.-S."/>
            <person name="Choi I.-G."/>
        </authorList>
    </citation>
    <scope>NUCLEOTIDE SEQUENCE [LARGE SCALE GENOMIC DNA]</scope>
    <source>
        <strain evidence="5 6">9006-11</strain>
    </source>
</reference>
<evidence type="ECO:0000259" key="4">
    <source>
        <dbReference type="Pfam" id="PF13934"/>
    </source>
</evidence>
<dbReference type="AlphaFoldDB" id="A0A1C7LTA6"/>
<dbReference type="EMBL" id="LUGG01000024">
    <property type="protein sequence ID" value="OBZ67406.1"/>
    <property type="molecule type" value="Genomic_DNA"/>
</dbReference>
<feature type="compositionally biased region" description="Low complexity" evidence="3">
    <location>
        <begin position="401"/>
        <end position="411"/>
    </location>
</feature>
<feature type="compositionally biased region" description="Basic and acidic residues" evidence="3">
    <location>
        <begin position="486"/>
        <end position="511"/>
    </location>
</feature>
<name>A0A1C7LTA6_GRIFR</name>
<evidence type="ECO:0000256" key="3">
    <source>
        <dbReference type="SAM" id="MobiDB-lite"/>
    </source>
</evidence>
<evidence type="ECO:0000313" key="5">
    <source>
        <dbReference type="EMBL" id="OBZ67406.1"/>
    </source>
</evidence>
<gene>
    <name evidence="5" type="primary">ahctf1</name>
    <name evidence="5" type="ORF">A0H81_12686</name>
</gene>
<feature type="compositionally biased region" description="Acidic residues" evidence="3">
    <location>
        <begin position="619"/>
        <end position="629"/>
    </location>
</feature>
<accession>A0A1C7LTA6</accession>
<dbReference type="OrthoDB" id="20729at2759"/>
<comment type="caution">
    <text evidence="5">The sequence shown here is derived from an EMBL/GenBank/DDBJ whole genome shotgun (WGS) entry which is preliminary data.</text>
</comment>
<proteinExistence type="predicted"/>
<dbReference type="InterPro" id="IPR025151">
    <property type="entry name" value="ELYS_dom"/>
</dbReference>
<feature type="region of interest" description="Disordered" evidence="3">
    <location>
        <begin position="433"/>
        <end position="511"/>
    </location>
</feature>
<organism evidence="5 6">
    <name type="scientific">Grifola frondosa</name>
    <name type="common">Maitake</name>
    <name type="synonym">Polyporus frondosus</name>
    <dbReference type="NCBI Taxonomy" id="5627"/>
    <lineage>
        <taxon>Eukaryota</taxon>
        <taxon>Fungi</taxon>
        <taxon>Dikarya</taxon>
        <taxon>Basidiomycota</taxon>
        <taxon>Agaricomycotina</taxon>
        <taxon>Agaricomycetes</taxon>
        <taxon>Polyporales</taxon>
        <taxon>Grifolaceae</taxon>
        <taxon>Grifola</taxon>
    </lineage>
</organism>
<feature type="domain" description="ELYS-like" evidence="4">
    <location>
        <begin position="2"/>
        <end position="213"/>
    </location>
</feature>
<protein>
    <submittedName>
        <fullName evidence="5">Protein ELYS</fullName>
    </submittedName>
</protein>
<dbReference type="Pfam" id="PF13934">
    <property type="entry name" value="ELYS"/>
    <property type="match status" value="1"/>
</dbReference>
<dbReference type="OMA" id="QMMDELM"/>
<dbReference type="Proteomes" id="UP000092993">
    <property type="component" value="Unassembled WGS sequence"/>
</dbReference>
<feature type="compositionally biased region" description="Basic and acidic residues" evidence="3">
    <location>
        <begin position="557"/>
        <end position="567"/>
    </location>
</feature>
<comment type="subcellular location">
    <subcellularLocation>
        <location evidence="1">Nucleus</location>
    </subcellularLocation>
</comment>
<sequence length="711" mass="77198">MLIFDILLSSGGIYHTDALYPPTDVASLQRLLDAITNSSYDVLKQDTLVYFLLKWHQDGREEQFKDSRCIPPQFVALADAYWHLDSGINISRAVALLSDARLNREYTSKVLQALSLAADPYPLIRKYVRTAKPQLTEPDDIDTYTIALADSRLMEAWQFQRTFPSTSPTRPRLLRKIIDWCLTPKPRATPLKDLLALPFSDYEQSLLHTYALEPPAHLPPTSISIIQDLVCLRLVQSGKHAEAVKLDRQFAVVSVGGRVSERSQKAAQERRQMLDELVAVMPAAERELLQLELELLSQGKGMAGAPAPREHRIPRVSSGSDLSTSWDVVRSPPAITHRAGAPRFGGPIPDAGSTSIDEMFPAITAAPRPRRQPLRAQSTVIFSPPRPTRPSPQKPGPSAPKSPAAQPRAQAAIDDGSSLFEFAGSANTTANAFYKPSATAGVKRPFGEDGPRTPASPPSPPADKRPSPPPSPAPAVPTETPIDADVSMHVDEEDVAAERGEPSRGVGDRSVFDDAGVSAEFSVSVFSAPVDVGKRHLARTETQLKMPPGAFIESDDENGHEHDHPPEPRAPPPQSPPPQSPPRRVAQVPVHTRRTPSPPPPRTTRTQKSKSQTLPGTLIDEEEEQDDDVVPPLPPITASRRPARKSRATKVADEASTPLRRSTRISAVSSIGSSSPEPPSPKLSTKPRKSGRTSNTSTAGAAKGGARRKRS</sequence>
<evidence type="ECO:0000256" key="1">
    <source>
        <dbReference type="ARBA" id="ARBA00004123"/>
    </source>
</evidence>
<feature type="compositionally biased region" description="Pro residues" evidence="3">
    <location>
        <begin position="384"/>
        <end position="400"/>
    </location>
</feature>
<keyword evidence="6" id="KW-1185">Reference proteome</keyword>
<evidence type="ECO:0000313" key="6">
    <source>
        <dbReference type="Proteomes" id="UP000092993"/>
    </source>
</evidence>
<keyword evidence="2" id="KW-0539">Nucleus</keyword>
<feature type="compositionally biased region" description="Polar residues" evidence="3">
    <location>
        <begin position="317"/>
        <end position="326"/>
    </location>
</feature>
<feature type="region of interest" description="Disordered" evidence="3">
    <location>
        <begin position="365"/>
        <end position="411"/>
    </location>
</feature>
<evidence type="ECO:0000256" key="2">
    <source>
        <dbReference type="ARBA" id="ARBA00023242"/>
    </source>
</evidence>